<gene>
    <name evidence="2" type="ORF">GQF42_40500</name>
</gene>
<organism evidence="2 3">
    <name type="scientific">Streptomyces broussonetiae</name>
    <dbReference type="NCBI Taxonomy" id="2686304"/>
    <lineage>
        <taxon>Bacteria</taxon>
        <taxon>Bacillati</taxon>
        <taxon>Actinomycetota</taxon>
        <taxon>Actinomycetes</taxon>
        <taxon>Kitasatosporales</taxon>
        <taxon>Streptomycetaceae</taxon>
        <taxon>Streptomyces</taxon>
    </lineage>
</organism>
<dbReference type="KEGG" id="sbro:GQF42_40500"/>
<evidence type="ECO:0000313" key="2">
    <source>
        <dbReference type="EMBL" id="QHA08715.1"/>
    </source>
</evidence>
<sequence length="58" mass="6395">MSLGRRHQGSVIGTHLNMVPFSEPESTDDPTETERAAPDRITEHPARRTPAVAGRVRC</sequence>
<dbReference type="RefSeq" id="WP_158928395.1">
    <property type="nucleotide sequence ID" value="NZ_CP047020.1"/>
</dbReference>
<evidence type="ECO:0000256" key="1">
    <source>
        <dbReference type="SAM" id="MobiDB-lite"/>
    </source>
</evidence>
<keyword evidence="3" id="KW-1185">Reference proteome</keyword>
<proteinExistence type="predicted"/>
<feature type="region of interest" description="Disordered" evidence="1">
    <location>
        <begin position="1"/>
        <end position="58"/>
    </location>
</feature>
<dbReference type="EMBL" id="CP047020">
    <property type="protein sequence ID" value="QHA08715.1"/>
    <property type="molecule type" value="Genomic_DNA"/>
</dbReference>
<reference evidence="2 3" key="1">
    <citation type="submission" date="2019-12" db="EMBL/GenBank/DDBJ databases">
        <title>Streptomyces sp. strain T44 isolated from rhizosphere soil of Broussonetia papyrifera.</title>
        <authorList>
            <person name="Mo P."/>
        </authorList>
    </citation>
    <scope>NUCLEOTIDE SEQUENCE [LARGE SCALE GENOMIC DNA]</scope>
    <source>
        <strain evidence="2 3">T44</strain>
    </source>
</reference>
<accession>A0A6I6NIB0</accession>
<feature type="compositionally biased region" description="Basic and acidic residues" evidence="1">
    <location>
        <begin position="32"/>
        <end position="46"/>
    </location>
</feature>
<dbReference type="AlphaFoldDB" id="A0A6I6NIB0"/>
<evidence type="ECO:0000313" key="3">
    <source>
        <dbReference type="Proteomes" id="UP000436138"/>
    </source>
</evidence>
<name>A0A6I6NIB0_9ACTN</name>
<protein>
    <submittedName>
        <fullName evidence="2">Uncharacterized protein</fullName>
    </submittedName>
</protein>
<dbReference type="Proteomes" id="UP000436138">
    <property type="component" value="Chromosome"/>
</dbReference>